<dbReference type="SUPFAM" id="SSF56784">
    <property type="entry name" value="HAD-like"/>
    <property type="match status" value="1"/>
</dbReference>
<proteinExistence type="predicted"/>
<accession>A0A5B8MXI1</accession>
<dbReference type="AlphaFoldDB" id="A0A5B8MXI1"/>
<dbReference type="InterPro" id="IPR006549">
    <property type="entry name" value="HAD-SF_hydro_IIIA"/>
</dbReference>
<protein>
    <submittedName>
        <fullName evidence="1">HAD-superfamily phosphatase</fullName>
    </submittedName>
</protein>
<dbReference type="OrthoDB" id="198652at2759"/>
<dbReference type="Proteomes" id="UP000316726">
    <property type="component" value="Chromosome 12"/>
</dbReference>
<reference evidence="1 2" key="1">
    <citation type="submission" date="2018-07" db="EMBL/GenBank/DDBJ databases">
        <title>The complete nuclear genome of the prasinophyte Chloropicon primus (CCMP1205).</title>
        <authorList>
            <person name="Pombert J.-F."/>
            <person name="Otis C."/>
            <person name="Turmel M."/>
            <person name="Lemieux C."/>
        </authorList>
    </citation>
    <scope>NUCLEOTIDE SEQUENCE [LARGE SCALE GENOMIC DNA]</scope>
    <source>
        <strain evidence="1 2">CCMP1205</strain>
    </source>
</reference>
<dbReference type="InterPro" id="IPR010021">
    <property type="entry name" value="PGPP1/Gep4"/>
</dbReference>
<dbReference type="InterPro" id="IPR027706">
    <property type="entry name" value="PGP_Pase"/>
</dbReference>
<dbReference type="GO" id="GO:0008962">
    <property type="term" value="F:phosphatidylglycerophosphatase activity"/>
    <property type="evidence" value="ECO:0007669"/>
    <property type="project" value="InterPro"/>
</dbReference>
<dbReference type="Gene3D" id="3.40.50.1000">
    <property type="entry name" value="HAD superfamily/HAD-like"/>
    <property type="match status" value="1"/>
</dbReference>
<gene>
    <name evidence="1" type="ORF">A3770_12p66920</name>
</gene>
<name>A0A5B8MXI1_9CHLO</name>
<dbReference type="InterPro" id="IPR023214">
    <property type="entry name" value="HAD_sf"/>
</dbReference>
<dbReference type="InterPro" id="IPR036412">
    <property type="entry name" value="HAD-like_sf"/>
</dbReference>
<dbReference type="STRING" id="1764295.A0A5B8MXI1"/>
<sequence>MEKLNKGLSQRVNLAGVKFALQLFTTKRRNALAHVGVKNISAVDWSKVKASGFKGCVFDKDNTLTSPYSLCFHPEVKDSFADCIKAFDGKVALLSNSAGLSQYDPHGEEANAIEKKLGVPVLRHKKKKPAGEPGLLEKHFEAQAHELVMVGDRTFTDVAYGNSLGMLTVKCEPFTSKGENLFVKLARKIEALLVLLLRAAGCKPPQHDLVAREATLATFTKA</sequence>
<dbReference type="Pfam" id="PF09419">
    <property type="entry name" value="PGP_phosphatase"/>
    <property type="match status" value="1"/>
</dbReference>
<evidence type="ECO:0000313" key="1">
    <source>
        <dbReference type="EMBL" id="QDZ24174.1"/>
    </source>
</evidence>
<dbReference type="NCBIfam" id="TIGR01662">
    <property type="entry name" value="HAD-SF-IIIA"/>
    <property type="match status" value="1"/>
</dbReference>
<dbReference type="NCBIfam" id="TIGR01668">
    <property type="entry name" value="YqeG_hyp_ppase"/>
    <property type="match status" value="1"/>
</dbReference>
<dbReference type="EMBL" id="CP031045">
    <property type="protein sequence ID" value="QDZ24174.1"/>
    <property type="molecule type" value="Genomic_DNA"/>
</dbReference>
<keyword evidence="2" id="KW-1185">Reference proteome</keyword>
<evidence type="ECO:0000313" key="2">
    <source>
        <dbReference type="Proteomes" id="UP000316726"/>
    </source>
</evidence>
<organism evidence="1 2">
    <name type="scientific">Chloropicon primus</name>
    <dbReference type="NCBI Taxonomy" id="1764295"/>
    <lineage>
        <taxon>Eukaryota</taxon>
        <taxon>Viridiplantae</taxon>
        <taxon>Chlorophyta</taxon>
        <taxon>Chloropicophyceae</taxon>
        <taxon>Chloropicales</taxon>
        <taxon>Chloropicaceae</taxon>
        <taxon>Chloropicon</taxon>
    </lineage>
</organism>